<evidence type="ECO:0000313" key="4">
    <source>
        <dbReference type="EMBL" id="GAA0588486.1"/>
    </source>
</evidence>
<proteinExistence type="predicted"/>
<dbReference type="InterPro" id="IPR002935">
    <property type="entry name" value="SAM_O-MeTrfase"/>
</dbReference>
<evidence type="ECO:0000256" key="1">
    <source>
        <dbReference type="ARBA" id="ARBA00022603"/>
    </source>
</evidence>
<evidence type="ECO:0000256" key="2">
    <source>
        <dbReference type="ARBA" id="ARBA00022679"/>
    </source>
</evidence>
<dbReference type="EMBL" id="BAAADD010000014">
    <property type="protein sequence ID" value="GAA0588486.1"/>
    <property type="molecule type" value="Genomic_DNA"/>
</dbReference>
<sequence length="214" mass="22967">MTALLQSPIAPEIARLLAEAHASEIAMNAQRAAFTGDPTGDYRDFYARTKDFYLAVAPETARLLYVLARATNAQAAVEFGASFGVSTLHLAAALKDTGGRLITTEFEPAKAAQLRKNLAAAGIADLVDVREGDALETLARDLPARIDLVLLDGAKPLYPKILKLLEPHFGVGTLVVADNSDMCPDYVAVVRETANGYLSLPCIENVELSLWIGR</sequence>
<protein>
    <submittedName>
        <fullName evidence="4">O-methyltransferase</fullName>
    </submittedName>
</protein>
<name>A0ABN1FD93_9PROT</name>
<dbReference type="PROSITE" id="PS51682">
    <property type="entry name" value="SAM_OMT_I"/>
    <property type="match status" value="1"/>
</dbReference>
<dbReference type="Pfam" id="PF13578">
    <property type="entry name" value="Methyltransf_24"/>
    <property type="match status" value="1"/>
</dbReference>
<dbReference type="RefSeq" id="WP_166934721.1">
    <property type="nucleotide sequence ID" value="NZ_BAAADD010000014.1"/>
</dbReference>
<accession>A0ABN1FD93</accession>
<evidence type="ECO:0000256" key="3">
    <source>
        <dbReference type="ARBA" id="ARBA00022691"/>
    </source>
</evidence>
<dbReference type="InterPro" id="IPR029063">
    <property type="entry name" value="SAM-dependent_MTases_sf"/>
</dbReference>
<dbReference type="PANTHER" id="PTHR43167">
    <property type="entry name" value="PUTATIVE (AFU_ORTHOLOGUE AFUA_6G01830)-RELATED"/>
    <property type="match status" value="1"/>
</dbReference>
<dbReference type="PANTHER" id="PTHR43167:SF1">
    <property type="entry name" value="PUTATIVE (AFU_ORTHOLOGUE AFUA_6G01830)-RELATED"/>
    <property type="match status" value="1"/>
</dbReference>
<evidence type="ECO:0000313" key="5">
    <source>
        <dbReference type="Proteomes" id="UP001499951"/>
    </source>
</evidence>
<keyword evidence="5" id="KW-1185">Reference proteome</keyword>
<gene>
    <name evidence="4" type="ORF">GCM10008942_41840</name>
</gene>
<keyword evidence="3" id="KW-0949">S-adenosyl-L-methionine</keyword>
<dbReference type="Proteomes" id="UP001499951">
    <property type="component" value="Unassembled WGS sequence"/>
</dbReference>
<organism evidence="4 5">
    <name type="scientific">Rhizomicrobium electricum</name>
    <dbReference type="NCBI Taxonomy" id="480070"/>
    <lineage>
        <taxon>Bacteria</taxon>
        <taxon>Pseudomonadati</taxon>
        <taxon>Pseudomonadota</taxon>
        <taxon>Alphaproteobacteria</taxon>
        <taxon>Micropepsales</taxon>
        <taxon>Micropepsaceae</taxon>
        <taxon>Rhizomicrobium</taxon>
    </lineage>
</organism>
<dbReference type="SUPFAM" id="SSF53335">
    <property type="entry name" value="S-adenosyl-L-methionine-dependent methyltransferases"/>
    <property type="match status" value="1"/>
</dbReference>
<reference evidence="4 5" key="1">
    <citation type="journal article" date="2019" name="Int. J. Syst. Evol. Microbiol.">
        <title>The Global Catalogue of Microorganisms (GCM) 10K type strain sequencing project: providing services to taxonomists for standard genome sequencing and annotation.</title>
        <authorList>
            <consortium name="The Broad Institute Genomics Platform"/>
            <consortium name="The Broad Institute Genome Sequencing Center for Infectious Disease"/>
            <person name="Wu L."/>
            <person name="Ma J."/>
        </authorList>
    </citation>
    <scope>NUCLEOTIDE SEQUENCE [LARGE SCALE GENOMIC DNA]</scope>
    <source>
        <strain evidence="4 5">JCM 15089</strain>
    </source>
</reference>
<keyword evidence="2" id="KW-0808">Transferase</keyword>
<keyword evidence="1" id="KW-0489">Methyltransferase</keyword>
<comment type="caution">
    <text evidence="4">The sequence shown here is derived from an EMBL/GenBank/DDBJ whole genome shotgun (WGS) entry which is preliminary data.</text>
</comment>
<dbReference type="Gene3D" id="3.40.50.150">
    <property type="entry name" value="Vaccinia Virus protein VP39"/>
    <property type="match status" value="1"/>
</dbReference>